<keyword evidence="4" id="KW-0808">Transferase</keyword>
<dbReference type="GeneID" id="303295715"/>
<keyword evidence="2" id="KW-1133">Transmembrane helix</keyword>
<feature type="transmembrane region" description="Helical" evidence="2">
    <location>
        <begin position="224"/>
        <end position="245"/>
    </location>
</feature>
<feature type="transmembrane region" description="Helical" evidence="2">
    <location>
        <begin position="287"/>
        <end position="304"/>
    </location>
</feature>
<organism evidence="4 5">
    <name type="scientific">Brachybacterium tyrofermentans</name>
    <dbReference type="NCBI Taxonomy" id="47848"/>
    <lineage>
        <taxon>Bacteria</taxon>
        <taxon>Bacillati</taxon>
        <taxon>Actinomycetota</taxon>
        <taxon>Actinomycetes</taxon>
        <taxon>Micrococcales</taxon>
        <taxon>Dermabacteraceae</taxon>
        <taxon>Brachybacterium</taxon>
    </lineage>
</organism>
<feature type="transmembrane region" description="Helical" evidence="2">
    <location>
        <begin position="186"/>
        <end position="217"/>
    </location>
</feature>
<feature type="transmembrane region" description="Helical" evidence="2">
    <location>
        <begin position="128"/>
        <end position="148"/>
    </location>
</feature>
<feature type="transmembrane region" description="Helical" evidence="2">
    <location>
        <begin position="7"/>
        <end position="25"/>
    </location>
</feature>
<evidence type="ECO:0000313" key="4">
    <source>
        <dbReference type="EMBL" id="MFC5297753.1"/>
    </source>
</evidence>
<keyword evidence="5" id="KW-1185">Reference proteome</keyword>
<reference evidence="5" key="1">
    <citation type="journal article" date="2019" name="Int. J. Syst. Evol. Microbiol.">
        <title>The Global Catalogue of Microorganisms (GCM) 10K type strain sequencing project: providing services to taxonomists for standard genome sequencing and annotation.</title>
        <authorList>
            <consortium name="The Broad Institute Genomics Platform"/>
            <consortium name="The Broad Institute Genome Sequencing Center for Infectious Disease"/>
            <person name="Wu L."/>
            <person name="Ma J."/>
        </authorList>
    </citation>
    <scope>NUCLEOTIDE SEQUENCE [LARGE SCALE GENOMIC DNA]</scope>
    <source>
        <strain evidence="5">CGMCC 1.16455</strain>
    </source>
</reference>
<evidence type="ECO:0000259" key="3">
    <source>
        <dbReference type="Pfam" id="PF01757"/>
    </source>
</evidence>
<feature type="transmembrane region" description="Helical" evidence="2">
    <location>
        <begin position="45"/>
        <end position="66"/>
    </location>
</feature>
<dbReference type="Pfam" id="PF01757">
    <property type="entry name" value="Acyl_transf_3"/>
    <property type="match status" value="1"/>
</dbReference>
<dbReference type="InterPro" id="IPR002656">
    <property type="entry name" value="Acyl_transf_3_dom"/>
</dbReference>
<dbReference type="PANTHER" id="PTHR23028">
    <property type="entry name" value="ACETYLTRANSFERASE"/>
    <property type="match status" value="1"/>
</dbReference>
<keyword evidence="2" id="KW-0472">Membrane</keyword>
<accession>A0ABW0FFG4</accession>
<feature type="domain" description="Acyltransferase 3" evidence="3">
    <location>
        <begin position="4"/>
        <end position="303"/>
    </location>
</feature>
<comment type="caution">
    <text evidence="4">The sequence shown here is derived from an EMBL/GenBank/DDBJ whole genome shotgun (WGS) entry which is preliminary data.</text>
</comment>
<dbReference type="PANTHER" id="PTHR23028:SF53">
    <property type="entry name" value="ACYL_TRANSF_3 DOMAIN-CONTAINING PROTEIN"/>
    <property type="match status" value="1"/>
</dbReference>
<protein>
    <submittedName>
        <fullName evidence="4">Acyltransferase family protein</fullName>
    </submittedName>
</protein>
<feature type="region of interest" description="Disordered" evidence="1">
    <location>
        <begin position="347"/>
        <end position="395"/>
    </location>
</feature>
<name>A0ABW0FFG4_9MICO</name>
<keyword evidence="2" id="KW-0812">Transmembrane</keyword>
<feature type="transmembrane region" description="Helical" evidence="2">
    <location>
        <begin position="257"/>
        <end position="275"/>
    </location>
</feature>
<dbReference type="Proteomes" id="UP001595937">
    <property type="component" value="Unassembled WGS sequence"/>
</dbReference>
<dbReference type="GO" id="GO:0016746">
    <property type="term" value="F:acyltransferase activity"/>
    <property type="evidence" value="ECO:0007669"/>
    <property type="project" value="UniProtKB-KW"/>
</dbReference>
<feature type="compositionally biased region" description="Low complexity" evidence="1">
    <location>
        <begin position="368"/>
        <end position="395"/>
    </location>
</feature>
<sequence>MEIVDYLRLLAAVSVVAFHYLYNGIHNGKVDSIDHEPIAAVAQYGYLGVNFFFMISGYVIFASARGKTAKQFAVGRALRLYPAFWVALIITTVFTLFLGGDMMTVNLPQFLANLTIVPKLLDQPLVDGVYWTLLYEVQFYFLVFLLILFRQGKRLEILMPAWAILMFYLTMAAPDMTSSAPYLGGYFIWFAGGAIIASIVDSGWSAYKVVGLLAAYLPISHFELTLLSGLKTLIFVILLVTLSPAVRRLRLPGSQTAGALTYPLYLLHAHIGYMLLDRFATEENKWFVYPLILTFVVALAYGLHQVVEKNPTSRRFWAWLFANTLGRFVGLLQRIVDLVLPAEAMAPPHASERPGRDGGGSAPPVPAPSSEALTTARSEAPSAASARVPAAPEGS</sequence>
<gene>
    <name evidence="4" type="ORF">ACFPK8_09555</name>
</gene>
<evidence type="ECO:0000256" key="1">
    <source>
        <dbReference type="SAM" id="MobiDB-lite"/>
    </source>
</evidence>
<proteinExistence type="predicted"/>
<dbReference type="EMBL" id="JBHSLN010000022">
    <property type="protein sequence ID" value="MFC5297753.1"/>
    <property type="molecule type" value="Genomic_DNA"/>
</dbReference>
<evidence type="ECO:0000256" key="2">
    <source>
        <dbReference type="SAM" id="Phobius"/>
    </source>
</evidence>
<evidence type="ECO:0000313" key="5">
    <source>
        <dbReference type="Proteomes" id="UP001595937"/>
    </source>
</evidence>
<feature type="transmembrane region" description="Helical" evidence="2">
    <location>
        <begin position="78"/>
        <end position="98"/>
    </location>
</feature>
<dbReference type="InterPro" id="IPR050879">
    <property type="entry name" value="Acyltransferase_3"/>
</dbReference>
<dbReference type="RefSeq" id="WP_343921991.1">
    <property type="nucleotide sequence ID" value="NZ_BAAAIR010000006.1"/>
</dbReference>
<keyword evidence="4" id="KW-0012">Acyltransferase</keyword>